<dbReference type="PRINTS" id="PR00449">
    <property type="entry name" value="RASTRNSFRMNG"/>
</dbReference>
<protein>
    <submittedName>
        <fullName evidence="5 6">Uncharacterized protein</fullName>
    </submittedName>
</protein>
<evidence type="ECO:0000313" key="5">
    <source>
        <dbReference type="EMBL" id="EKX32227.1"/>
    </source>
</evidence>
<comment type="similarity">
    <text evidence="2">Belongs to the small GTPase superfamily. Rab family.</text>
</comment>
<dbReference type="InterPro" id="IPR027417">
    <property type="entry name" value="P-loop_NTPase"/>
</dbReference>
<gene>
    <name evidence="5" type="ORF">GUITHDRAFT_175451</name>
</gene>
<evidence type="ECO:0000313" key="7">
    <source>
        <dbReference type="Proteomes" id="UP000011087"/>
    </source>
</evidence>
<dbReference type="eggNOG" id="ENOG502QT3S">
    <property type="taxonomic scope" value="Eukaryota"/>
</dbReference>
<dbReference type="SMART" id="SM00175">
    <property type="entry name" value="RAB"/>
    <property type="match status" value="1"/>
</dbReference>
<evidence type="ECO:0000313" key="6">
    <source>
        <dbReference type="EnsemblProtists" id="EKX32227"/>
    </source>
</evidence>
<sequence length="246" mass="27345">MAMEKGGRERLRLLVMGDSGVGKTSLMHLICEGEELRRPRSTVGCTVHMKLHESKLLPGKTAFVEFWDLGGSARFQTSRQVFYSNAVDGVILVHDVTNSISRRNLEKWKQEWTQHASGAGGAGSWDRTWGDDVMGSPDFKRSTIQRAPSLFVPTLTIGNKIDLQGSKQMMSEEMEAGDYQEISTCANRSSGTQDYESLVLRIDSFIDKVLEAKVQSGYASKGSSMVNSVNSPMSLEYRKSTFDKDK</sequence>
<organism evidence="5">
    <name type="scientific">Guillardia theta (strain CCMP2712)</name>
    <name type="common">Cryptophyte</name>
    <dbReference type="NCBI Taxonomy" id="905079"/>
    <lineage>
        <taxon>Eukaryota</taxon>
        <taxon>Cryptophyceae</taxon>
        <taxon>Pyrenomonadales</taxon>
        <taxon>Geminigeraceae</taxon>
        <taxon>Guillardia</taxon>
    </lineage>
</organism>
<dbReference type="GO" id="GO:0005525">
    <property type="term" value="F:GTP binding"/>
    <property type="evidence" value="ECO:0007669"/>
    <property type="project" value="UniProtKB-KW"/>
</dbReference>
<dbReference type="GeneID" id="17288953"/>
<reference evidence="7" key="2">
    <citation type="submission" date="2012-11" db="EMBL/GenBank/DDBJ databases">
        <authorList>
            <person name="Kuo A."/>
            <person name="Curtis B.A."/>
            <person name="Tanifuji G."/>
            <person name="Burki F."/>
            <person name="Gruber A."/>
            <person name="Irimia M."/>
            <person name="Maruyama S."/>
            <person name="Arias M.C."/>
            <person name="Ball S.G."/>
            <person name="Gile G.H."/>
            <person name="Hirakawa Y."/>
            <person name="Hopkins J.F."/>
            <person name="Rensing S.A."/>
            <person name="Schmutz J."/>
            <person name="Symeonidi A."/>
            <person name="Elias M."/>
            <person name="Eveleigh R.J."/>
            <person name="Herman E.K."/>
            <person name="Klute M.J."/>
            <person name="Nakayama T."/>
            <person name="Obornik M."/>
            <person name="Reyes-Prieto A."/>
            <person name="Armbrust E.V."/>
            <person name="Aves S.J."/>
            <person name="Beiko R.G."/>
            <person name="Coutinho P."/>
            <person name="Dacks J.B."/>
            <person name="Durnford D.G."/>
            <person name="Fast N.M."/>
            <person name="Green B.R."/>
            <person name="Grisdale C."/>
            <person name="Hempe F."/>
            <person name="Henrissat B."/>
            <person name="Hoppner M.P."/>
            <person name="Ishida K.-I."/>
            <person name="Kim E."/>
            <person name="Koreny L."/>
            <person name="Kroth P.G."/>
            <person name="Liu Y."/>
            <person name="Malik S.-B."/>
            <person name="Maier U.G."/>
            <person name="McRose D."/>
            <person name="Mock T."/>
            <person name="Neilson J.A."/>
            <person name="Onodera N.T."/>
            <person name="Poole A.M."/>
            <person name="Pritham E.J."/>
            <person name="Richards T.A."/>
            <person name="Rocap G."/>
            <person name="Roy S.W."/>
            <person name="Sarai C."/>
            <person name="Schaack S."/>
            <person name="Shirato S."/>
            <person name="Slamovits C.H."/>
            <person name="Spencer D.F."/>
            <person name="Suzuki S."/>
            <person name="Worden A.Z."/>
            <person name="Zauner S."/>
            <person name="Barry K."/>
            <person name="Bell C."/>
            <person name="Bharti A.K."/>
            <person name="Crow J.A."/>
            <person name="Grimwood J."/>
            <person name="Kramer R."/>
            <person name="Lindquist E."/>
            <person name="Lucas S."/>
            <person name="Salamov A."/>
            <person name="McFadden G.I."/>
            <person name="Lane C.E."/>
            <person name="Keeling P.J."/>
            <person name="Gray M.W."/>
            <person name="Grigoriev I.V."/>
            <person name="Archibald J.M."/>
        </authorList>
    </citation>
    <scope>NUCLEOTIDE SEQUENCE</scope>
    <source>
        <strain evidence="7">CCMP2712</strain>
    </source>
</reference>
<keyword evidence="7" id="KW-1185">Reference proteome</keyword>
<dbReference type="OMA" id="WVDAGEM"/>
<dbReference type="EMBL" id="JH993204">
    <property type="protein sequence ID" value="EKX32227.1"/>
    <property type="molecule type" value="Genomic_DNA"/>
</dbReference>
<dbReference type="RefSeq" id="XP_005819207.1">
    <property type="nucleotide sequence ID" value="XM_005819150.1"/>
</dbReference>
<dbReference type="SUPFAM" id="SSF52540">
    <property type="entry name" value="P-loop containing nucleoside triphosphate hydrolases"/>
    <property type="match status" value="1"/>
</dbReference>
<dbReference type="Proteomes" id="UP000011087">
    <property type="component" value="Unassembled WGS sequence"/>
</dbReference>
<dbReference type="PaxDb" id="55529-EKX32227"/>
<dbReference type="PROSITE" id="PS51419">
    <property type="entry name" value="RAB"/>
    <property type="match status" value="1"/>
</dbReference>
<proteinExistence type="inferred from homology"/>
<dbReference type="PANTHER" id="PTHR47981">
    <property type="entry name" value="RAB FAMILY"/>
    <property type="match status" value="1"/>
</dbReference>
<dbReference type="AlphaFoldDB" id="L1I819"/>
<dbReference type="GO" id="GO:0009507">
    <property type="term" value="C:chloroplast"/>
    <property type="evidence" value="ECO:0007669"/>
    <property type="project" value="UniProtKB-SubCell"/>
</dbReference>
<evidence type="ECO:0000256" key="1">
    <source>
        <dbReference type="ARBA" id="ARBA00004229"/>
    </source>
</evidence>
<dbReference type="HOGENOM" id="CLU_084875_1_0_1"/>
<dbReference type="KEGG" id="gtt:GUITHDRAFT_175451"/>
<reference evidence="5 7" key="1">
    <citation type="journal article" date="2012" name="Nature">
        <title>Algal genomes reveal evolutionary mosaicism and the fate of nucleomorphs.</title>
        <authorList>
            <consortium name="DOE Joint Genome Institute"/>
            <person name="Curtis B.A."/>
            <person name="Tanifuji G."/>
            <person name="Burki F."/>
            <person name="Gruber A."/>
            <person name="Irimia M."/>
            <person name="Maruyama S."/>
            <person name="Arias M.C."/>
            <person name="Ball S.G."/>
            <person name="Gile G.H."/>
            <person name="Hirakawa Y."/>
            <person name="Hopkins J.F."/>
            <person name="Kuo A."/>
            <person name="Rensing S.A."/>
            <person name="Schmutz J."/>
            <person name="Symeonidi A."/>
            <person name="Elias M."/>
            <person name="Eveleigh R.J."/>
            <person name="Herman E.K."/>
            <person name="Klute M.J."/>
            <person name="Nakayama T."/>
            <person name="Obornik M."/>
            <person name="Reyes-Prieto A."/>
            <person name="Armbrust E.V."/>
            <person name="Aves S.J."/>
            <person name="Beiko R.G."/>
            <person name="Coutinho P."/>
            <person name="Dacks J.B."/>
            <person name="Durnford D.G."/>
            <person name="Fast N.M."/>
            <person name="Green B.R."/>
            <person name="Grisdale C.J."/>
            <person name="Hempel F."/>
            <person name="Henrissat B."/>
            <person name="Hoppner M.P."/>
            <person name="Ishida K."/>
            <person name="Kim E."/>
            <person name="Koreny L."/>
            <person name="Kroth P.G."/>
            <person name="Liu Y."/>
            <person name="Malik S.B."/>
            <person name="Maier U.G."/>
            <person name="McRose D."/>
            <person name="Mock T."/>
            <person name="Neilson J.A."/>
            <person name="Onodera N.T."/>
            <person name="Poole A.M."/>
            <person name="Pritham E.J."/>
            <person name="Richards T.A."/>
            <person name="Rocap G."/>
            <person name="Roy S.W."/>
            <person name="Sarai C."/>
            <person name="Schaack S."/>
            <person name="Shirato S."/>
            <person name="Slamovits C.H."/>
            <person name="Spencer D.F."/>
            <person name="Suzuki S."/>
            <person name="Worden A.Z."/>
            <person name="Zauner S."/>
            <person name="Barry K."/>
            <person name="Bell C."/>
            <person name="Bharti A.K."/>
            <person name="Crow J.A."/>
            <person name="Grimwood J."/>
            <person name="Kramer R."/>
            <person name="Lindquist E."/>
            <person name="Lucas S."/>
            <person name="Salamov A."/>
            <person name="McFadden G.I."/>
            <person name="Lane C.E."/>
            <person name="Keeling P.J."/>
            <person name="Gray M.W."/>
            <person name="Grigoriev I.V."/>
            <person name="Archibald J.M."/>
        </authorList>
    </citation>
    <scope>NUCLEOTIDE SEQUENCE</scope>
    <source>
        <strain evidence="5 7">CCMP2712</strain>
    </source>
</reference>
<dbReference type="EnsemblProtists" id="EKX32227">
    <property type="protein sequence ID" value="EKX32227"/>
    <property type="gene ID" value="GUITHDRAFT_175451"/>
</dbReference>
<keyword evidence="4" id="KW-0342">GTP-binding</keyword>
<evidence type="ECO:0000256" key="4">
    <source>
        <dbReference type="ARBA" id="ARBA00023134"/>
    </source>
</evidence>
<dbReference type="STRING" id="905079.L1I819"/>
<dbReference type="PANTHER" id="PTHR47981:SF20">
    <property type="entry name" value="RAS-RELATED PROTEIN RAB-7A"/>
    <property type="match status" value="1"/>
</dbReference>
<accession>L1I819</accession>
<dbReference type="Gene3D" id="3.40.50.300">
    <property type="entry name" value="P-loop containing nucleotide triphosphate hydrolases"/>
    <property type="match status" value="1"/>
</dbReference>
<name>L1I819_GUITC</name>
<evidence type="ECO:0000256" key="2">
    <source>
        <dbReference type="ARBA" id="ARBA00006270"/>
    </source>
</evidence>
<reference evidence="6" key="3">
    <citation type="submission" date="2016-03" db="UniProtKB">
        <authorList>
            <consortium name="EnsemblProtists"/>
        </authorList>
    </citation>
    <scope>IDENTIFICATION</scope>
</reference>
<evidence type="ECO:0000256" key="3">
    <source>
        <dbReference type="ARBA" id="ARBA00022741"/>
    </source>
</evidence>
<keyword evidence="3" id="KW-0547">Nucleotide-binding</keyword>
<dbReference type="OrthoDB" id="5914890at2759"/>
<comment type="subcellular location">
    <subcellularLocation>
        <location evidence="1">Plastid</location>
        <location evidence="1">Chloroplast</location>
    </subcellularLocation>
</comment>
<dbReference type="Pfam" id="PF08477">
    <property type="entry name" value="Roc"/>
    <property type="match status" value="1"/>
</dbReference>